<name>A0AAW2FUH1_9HYME</name>
<comment type="caution">
    <text evidence="2">The sequence shown here is derived from an EMBL/GenBank/DDBJ whole genome shotgun (WGS) entry which is preliminary data.</text>
</comment>
<sequence>MLKYVSKIEITTCITYNFLTAELPRWWREDTAVATNYSISNPRESSRAHLKRASDLLSPSPDKTLLAPASVPSSCLQIARPGDFFFRNSRGRSSLDLDLGGIKTGREKRS</sequence>
<reference evidence="2 3" key="1">
    <citation type="submission" date="2023-03" db="EMBL/GenBank/DDBJ databases">
        <title>High recombination rates correlate with genetic variation in Cardiocondyla obscurior ants.</title>
        <authorList>
            <person name="Errbii M."/>
        </authorList>
    </citation>
    <scope>NUCLEOTIDE SEQUENCE [LARGE SCALE GENOMIC DNA]</scope>
    <source>
        <strain evidence="2">Alpha-2009</strain>
        <tissue evidence="2">Whole body</tissue>
    </source>
</reference>
<protein>
    <submittedName>
        <fullName evidence="2">Uncharacterized protein</fullName>
    </submittedName>
</protein>
<accession>A0AAW2FUH1</accession>
<feature type="region of interest" description="Disordered" evidence="1">
    <location>
        <begin position="89"/>
        <end position="110"/>
    </location>
</feature>
<evidence type="ECO:0000313" key="3">
    <source>
        <dbReference type="Proteomes" id="UP001430953"/>
    </source>
</evidence>
<dbReference type="AlphaFoldDB" id="A0AAW2FUH1"/>
<gene>
    <name evidence="2" type="ORF">PUN28_009561</name>
</gene>
<evidence type="ECO:0000313" key="2">
    <source>
        <dbReference type="EMBL" id="KAL0119012.1"/>
    </source>
</evidence>
<evidence type="ECO:0000256" key="1">
    <source>
        <dbReference type="SAM" id="MobiDB-lite"/>
    </source>
</evidence>
<proteinExistence type="predicted"/>
<keyword evidence="3" id="KW-1185">Reference proteome</keyword>
<dbReference type="Proteomes" id="UP001430953">
    <property type="component" value="Unassembled WGS sequence"/>
</dbReference>
<dbReference type="EMBL" id="JADYXP020000008">
    <property type="protein sequence ID" value="KAL0119012.1"/>
    <property type="molecule type" value="Genomic_DNA"/>
</dbReference>
<organism evidence="2 3">
    <name type="scientific">Cardiocondyla obscurior</name>
    <dbReference type="NCBI Taxonomy" id="286306"/>
    <lineage>
        <taxon>Eukaryota</taxon>
        <taxon>Metazoa</taxon>
        <taxon>Ecdysozoa</taxon>
        <taxon>Arthropoda</taxon>
        <taxon>Hexapoda</taxon>
        <taxon>Insecta</taxon>
        <taxon>Pterygota</taxon>
        <taxon>Neoptera</taxon>
        <taxon>Endopterygota</taxon>
        <taxon>Hymenoptera</taxon>
        <taxon>Apocrita</taxon>
        <taxon>Aculeata</taxon>
        <taxon>Formicoidea</taxon>
        <taxon>Formicidae</taxon>
        <taxon>Myrmicinae</taxon>
        <taxon>Cardiocondyla</taxon>
    </lineage>
</organism>